<proteinExistence type="predicted"/>
<gene>
    <name evidence="2" type="ORF">RRG08_039787</name>
</gene>
<protein>
    <submittedName>
        <fullName evidence="2">Uncharacterized protein</fullName>
    </submittedName>
</protein>
<name>A0AAE1AU43_9GAST</name>
<feature type="compositionally biased region" description="Polar residues" evidence="1">
    <location>
        <begin position="191"/>
        <end position="206"/>
    </location>
</feature>
<comment type="caution">
    <text evidence="2">The sequence shown here is derived from an EMBL/GenBank/DDBJ whole genome shotgun (WGS) entry which is preliminary data.</text>
</comment>
<dbReference type="EMBL" id="JAWDGP010001320">
    <property type="protein sequence ID" value="KAK3792852.1"/>
    <property type="molecule type" value="Genomic_DNA"/>
</dbReference>
<reference evidence="2" key="1">
    <citation type="journal article" date="2023" name="G3 (Bethesda)">
        <title>A reference genome for the long-term kleptoplast-retaining sea slug Elysia crispata morphotype clarki.</title>
        <authorList>
            <person name="Eastman K.E."/>
            <person name="Pendleton A.L."/>
            <person name="Shaikh M.A."/>
            <person name="Suttiyut T."/>
            <person name="Ogas R."/>
            <person name="Tomko P."/>
            <person name="Gavelis G."/>
            <person name="Widhalm J.R."/>
            <person name="Wisecaver J.H."/>
        </authorList>
    </citation>
    <scope>NUCLEOTIDE SEQUENCE</scope>
    <source>
        <strain evidence="2">ECLA1</strain>
    </source>
</reference>
<dbReference type="AlphaFoldDB" id="A0AAE1AU43"/>
<evidence type="ECO:0000313" key="2">
    <source>
        <dbReference type="EMBL" id="KAK3792852.1"/>
    </source>
</evidence>
<organism evidence="2 3">
    <name type="scientific">Elysia crispata</name>
    <name type="common">lettuce slug</name>
    <dbReference type="NCBI Taxonomy" id="231223"/>
    <lineage>
        <taxon>Eukaryota</taxon>
        <taxon>Metazoa</taxon>
        <taxon>Spiralia</taxon>
        <taxon>Lophotrochozoa</taxon>
        <taxon>Mollusca</taxon>
        <taxon>Gastropoda</taxon>
        <taxon>Heterobranchia</taxon>
        <taxon>Euthyneura</taxon>
        <taxon>Panpulmonata</taxon>
        <taxon>Sacoglossa</taxon>
        <taxon>Placobranchoidea</taxon>
        <taxon>Plakobranchidae</taxon>
        <taxon>Elysia</taxon>
    </lineage>
</organism>
<feature type="region of interest" description="Disordered" evidence="1">
    <location>
        <begin position="185"/>
        <end position="236"/>
    </location>
</feature>
<dbReference type="Proteomes" id="UP001283361">
    <property type="component" value="Unassembled WGS sequence"/>
</dbReference>
<keyword evidence="3" id="KW-1185">Reference proteome</keyword>
<sequence>MDNSYVLRWLESSSNYLNSPETFHGSSSWHRVPFFSHDRFFSTRPRVLQKAEKETNIQLLTAQPPPVVSCCEKKDVGIQVQMDIIQAKSKHCLCQPRRHISCWLSQPELKDSPTNPALFSQPMISQHHTCPKESSFKTVQSSLRQPFDDHNTRKSFSFGQNSLYDRAVAVWRIIQAEKSVADHSPSDFSIIETNTSPSSSKSLNEQSSDEGDEENQFANDEKQNSETIVDLEPSRQSYPPNCLHKMFDHDFESNSFVVSQSGRIKCHAGIQEQRSSILTSPVLAQQTSQSVMFPMSYINQFSPNNPDRRDSDKAIYQYQQQLLTSALTYKSMLRSFRPRRNQHKARRVSISHTKVKPTCAVLPKLSNCFERPLKFRKVTNLSLSKRKIK</sequence>
<accession>A0AAE1AU43</accession>
<evidence type="ECO:0000256" key="1">
    <source>
        <dbReference type="SAM" id="MobiDB-lite"/>
    </source>
</evidence>
<evidence type="ECO:0000313" key="3">
    <source>
        <dbReference type="Proteomes" id="UP001283361"/>
    </source>
</evidence>